<dbReference type="AlphaFoldDB" id="A0A0L9VRR3"/>
<name>A0A0L9VRR3_PHAAN</name>
<feature type="region of interest" description="Disordered" evidence="1">
    <location>
        <begin position="238"/>
        <end position="259"/>
    </location>
</feature>
<reference evidence="3" key="1">
    <citation type="journal article" date="2015" name="Proc. Natl. Acad. Sci. U.S.A.">
        <title>Genome sequencing of adzuki bean (Vigna angularis) provides insight into high starch and low fat accumulation and domestication.</title>
        <authorList>
            <person name="Yang K."/>
            <person name="Tian Z."/>
            <person name="Chen C."/>
            <person name="Luo L."/>
            <person name="Zhao B."/>
            <person name="Wang Z."/>
            <person name="Yu L."/>
            <person name="Li Y."/>
            <person name="Sun Y."/>
            <person name="Li W."/>
            <person name="Chen Y."/>
            <person name="Li Y."/>
            <person name="Zhang Y."/>
            <person name="Ai D."/>
            <person name="Zhao J."/>
            <person name="Shang C."/>
            <person name="Ma Y."/>
            <person name="Wu B."/>
            <person name="Wang M."/>
            <person name="Gao L."/>
            <person name="Sun D."/>
            <person name="Zhang P."/>
            <person name="Guo F."/>
            <person name="Wang W."/>
            <person name="Li Y."/>
            <person name="Wang J."/>
            <person name="Varshney R.K."/>
            <person name="Wang J."/>
            <person name="Ling H.Q."/>
            <person name="Wan P."/>
        </authorList>
    </citation>
    <scope>NUCLEOTIDE SEQUENCE</scope>
    <source>
        <strain evidence="3">cv. Jingnong 6</strain>
    </source>
</reference>
<organism evidence="2 3">
    <name type="scientific">Phaseolus angularis</name>
    <name type="common">Azuki bean</name>
    <name type="synonym">Vigna angularis</name>
    <dbReference type="NCBI Taxonomy" id="3914"/>
    <lineage>
        <taxon>Eukaryota</taxon>
        <taxon>Viridiplantae</taxon>
        <taxon>Streptophyta</taxon>
        <taxon>Embryophyta</taxon>
        <taxon>Tracheophyta</taxon>
        <taxon>Spermatophyta</taxon>
        <taxon>Magnoliopsida</taxon>
        <taxon>eudicotyledons</taxon>
        <taxon>Gunneridae</taxon>
        <taxon>Pentapetalae</taxon>
        <taxon>rosids</taxon>
        <taxon>fabids</taxon>
        <taxon>Fabales</taxon>
        <taxon>Fabaceae</taxon>
        <taxon>Papilionoideae</taxon>
        <taxon>50 kb inversion clade</taxon>
        <taxon>NPAAA clade</taxon>
        <taxon>indigoferoid/millettioid clade</taxon>
        <taxon>Phaseoleae</taxon>
        <taxon>Vigna</taxon>
    </lineage>
</organism>
<protein>
    <submittedName>
        <fullName evidence="2">Uncharacterized protein</fullName>
    </submittedName>
</protein>
<accession>A0A0L9VRR3</accession>
<dbReference type="Gramene" id="KOM57638">
    <property type="protein sequence ID" value="KOM57638"/>
    <property type="gene ID" value="LR48_Vigan11g067100"/>
</dbReference>
<evidence type="ECO:0000256" key="1">
    <source>
        <dbReference type="SAM" id="MobiDB-lite"/>
    </source>
</evidence>
<proteinExistence type="predicted"/>
<sequence>MKGSDASNVGIVLGQPGGATLILFGAEADGCRNEEGTSSFPCSWMGKETLAATTTFLAHLTSTGPTPSVGPIPPTIGPTPSVVGPTPDPSMEPTLYIHPSPSIPTPSFVPSSDVHQLSDNPTNPADMVDPAPHDRPFIEPWGKDFFLLELLHRPSLGLLSNKFFSPGHHGEQSLGNKKGRLCGLGQLASNYSAGRGGILKHQPSTSDTSDQSNVVSREAYDSLLARFDNLENLVKTLLPQQGQSAPSSSQQPCPPQQPS</sequence>
<evidence type="ECO:0000313" key="2">
    <source>
        <dbReference type="EMBL" id="KOM57638.1"/>
    </source>
</evidence>
<gene>
    <name evidence="2" type="ORF">LR48_Vigan11g067100</name>
</gene>
<dbReference type="Proteomes" id="UP000053144">
    <property type="component" value="Chromosome 11"/>
</dbReference>
<dbReference type="EMBL" id="CM003381">
    <property type="protein sequence ID" value="KOM57638.1"/>
    <property type="molecule type" value="Genomic_DNA"/>
</dbReference>
<evidence type="ECO:0000313" key="3">
    <source>
        <dbReference type="Proteomes" id="UP000053144"/>
    </source>
</evidence>
<feature type="compositionally biased region" description="Low complexity" evidence="1">
    <location>
        <begin position="239"/>
        <end position="251"/>
    </location>
</feature>